<name>A0ABV9STL7_9ACTN</name>
<accession>A0ABV9STL7</accession>
<dbReference type="Proteomes" id="UP001595858">
    <property type="component" value="Unassembled WGS sequence"/>
</dbReference>
<keyword evidence="3" id="KW-1185">Reference proteome</keyword>
<protein>
    <submittedName>
        <fullName evidence="2">Uncharacterized protein</fullName>
    </submittedName>
</protein>
<dbReference type="RefSeq" id="WP_344141012.1">
    <property type="nucleotide sequence ID" value="NZ_BAAAQI010000002.1"/>
</dbReference>
<dbReference type="EMBL" id="JBHSIY010000029">
    <property type="protein sequence ID" value="MFC4869650.1"/>
    <property type="molecule type" value="Genomic_DNA"/>
</dbReference>
<feature type="transmembrane region" description="Helical" evidence="1">
    <location>
        <begin position="43"/>
        <end position="61"/>
    </location>
</feature>
<evidence type="ECO:0000256" key="1">
    <source>
        <dbReference type="SAM" id="Phobius"/>
    </source>
</evidence>
<feature type="transmembrane region" description="Helical" evidence="1">
    <location>
        <begin position="16"/>
        <end position="37"/>
    </location>
</feature>
<sequence>MPPSTPSDPSGSMSRIVRALMAALGLTSFGLGAVAVFTTENGTGAAALILFGGVLLVLALFGDRIDTLEFGGANLRLRAAAAEKYALAEESDQRGDTAAGDRLRDEARALMKTAGTIAADYRSTRRTMPSGPVRTAAMEEIVERARGVARSGSTDPGQVRGWLRSADEERRVTALGMMQADPRLRDFEALLPLVEEAGSAFEQYHALLLADEMADTLAPEQRPRLAAAVLAGKGKYDFGRNRRVLADALLVRLEDGDGAE</sequence>
<keyword evidence="1" id="KW-0472">Membrane</keyword>
<proteinExistence type="predicted"/>
<organism evidence="2 3">
    <name type="scientific">Streptomonospora arabica</name>
    <dbReference type="NCBI Taxonomy" id="412417"/>
    <lineage>
        <taxon>Bacteria</taxon>
        <taxon>Bacillati</taxon>
        <taxon>Actinomycetota</taxon>
        <taxon>Actinomycetes</taxon>
        <taxon>Streptosporangiales</taxon>
        <taxon>Nocardiopsidaceae</taxon>
        <taxon>Streptomonospora</taxon>
    </lineage>
</organism>
<evidence type="ECO:0000313" key="3">
    <source>
        <dbReference type="Proteomes" id="UP001595858"/>
    </source>
</evidence>
<reference evidence="3" key="1">
    <citation type="journal article" date="2019" name="Int. J. Syst. Evol. Microbiol.">
        <title>The Global Catalogue of Microorganisms (GCM) 10K type strain sequencing project: providing services to taxonomists for standard genome sequencing and annotation.</title>
        <authorList>
            <consortium name="The Broad Institute Genomics Platform"/>
            <consortium name="The Broad Institute Genome Sequencing Center for Infectious Disease"/>
            <person name="Wu L."/>
            <person name="Ma J."/>
        </authorList>
    </citation>
    <scope>NUCLEOTIDE SEQUENCE [LARGE SCALE GENOMIC DNA]</scope>
    <source>
        <strain evidence="3">CGMCC 4.7304</strain>
    </source>
</reference>
<keyword evidence="1" id="KW-1133">Transmembrane helix</keyword>
<gene>
    <name evidence="2" type="ORF">ACFPCZ_23730</name>
</gene>
<comment type="caution">
    <text evidence="2">The sequence shown here is derived from an EMBL/GenBank/DDBJ whole genome shotgun (WGS) entry which is preliminary data.</text>
</comment>
<evidence type="ECO:0000313" key="2">
    <source>
        <dbReference type="EMBL" id="MFC4869650.1"/>
    </source>
</evidence>
<keyword evidence="1" id="KW-0812">Transmembrane</keyword>